<dbReference type="Proteomes" id="UP000887578">
    <property type="component" value="Unplaced"/>
</dbReference>
<proteinExistence type="predicted"/>
<feature type="region of interest" description="Disordered" evidence="1">
    <location>
        <begin position="461"/>
        <end position="548"/>
    </location>
</feature>
<sequence>MTLCLFTRFVFRYIALHILNESVNLIFPSDKTFAQIAADIKVYSPAENRTCQDITNTLKFKLAFDGDEKYIRGDVKVVIDDQVEYLQMYMYEKCRSNERRDDYLTVIIEDTYQALESNGRTCFKDADPFYSYGTGNAMSLESTPNGFGCEVYMILPEYMHVEDERLPAYTKLPLNSSFDENDEKFWWKSENDSMLPDQISFDSSKNVVINILNSTKDVPYFFRIGSGQPIPTFKFNFGAKCKHAKFELYLNLKHECHTLLHLSENGFSVSTKITSNTDFKGLPSLMIFGGKFVSVKVDTPLSIKSLEICELSNQPDVPLDQFVLQISPVGDVGGCEKAEIVLLNSDMINGTEVLIDRSKIAESINATTETENNSTIASLVTTSKPSVESAEFAWWWILVGGILLLGFIAAIIVSIICIRRRRQQKKKLPPVESIVEDEEVGRITIKTKNALSPEKLSKEMKPKIVAKEKKEEPAKKKVLKEVADAKGNQKPAKLLSIQPPKPIQKPKSELPLQSAEPSKQQPLKSLKPASTQKSGTKREPPPPAILPKPLRNLKFRSIYGIDKATKLDEPFDYHENESSKFEPTKIPPKFVQPDFRVLTNFWDCLGEILTTKRFCPVYADNFDGGHTNVFFIVRDLVSNENYLPLRCLSNRMLEVIEPPEGKKSPVVNDDGRQRIKTDGYYCLRVFILSYDPLSVEIHCRGPWPHFIFNVGECSRCFDLYKELYANDWKNCKFLFITIELSILWEFLSMKMPTKILTLWDCSLFEKVG</sequence>
<evidence type="ECO:0000313" key="4">
    <source>
        <dbReference type="WBParaSite" id="PDA_v2.g1188.t1"/>
    </source>
</evidence>
<keyword evidence="2" id="KW-0812">Transmembrane</keyword>
<name>A0A914P3L1_9BILA</name>
<organism evidence="3 4">
    <name type="scientific">Panagrolaimus davidi</name>
    <dbReference type="NCBI Taxonomy" id="227884"/>
    <lineage>
        <taxon>Eukaryota</taxon>
        <taxon>Metazoa</taxon>
        <taxon>Ecdysozoa</taxon>
        <taxon>Nematoda</taxon>
        <taxon>Chromadorea</taxon>
        <taxon>Rhabditida</taxon>
        <taxon>Tylenchina</taxon>
        <taxon>Panagrolaimomorpha</taxon>
        <taxon>Panagrolaimoidea</taxon>
        <taxon>Panagrolaimidae</taxon>
        <taxon>Panagrolaimus</taxon>
    </lineage>
</organism>
<feature type="transmembrane region" description="Helical" evidence="2">
    <location>
        <begin position="393"/>
        <end position="418"/>
    </location>
</feature>
<feature type="compositionally biased region" description="Basic and acidic residues" evidence="1">
    <location>
        <begin position="461"/>
        <end position="484"/>
    </location>
</feature>
<feature type="compositionally biased region" description="Polar residues" evidence="1">
    <location>
        <begin position="515"/>
        <end position="534"/>
    </location>
</feature>
<keyword evidence="2" id="KW-0472">Membrane</keyword>
<evidence type="ECO:0000313" key="3">
    <source>
        <dbReference type="Proteomes" id="UP000887578"/>
    </source>
</evidence>
<evidence type="ECO:0000256" key="1">
    <source>
        <dbReference type="SAM" id="MobiDB-lite"/>
    </source>
</evidence>
<reference evidence="4" key="1">
    <citation type="submission" date="2022-11" db="UniProtKB">
        <authorList>
            <consortium name="WormBaseParasite"/>
        </authorList>
    </citation>
    <scope>IDENTIFICATION</scope>
</reference>
<protein>
    <submittedName>
        <fullName evidence="4">Uncharacterized protein</fullName>
    </submittedName>
</protein>
<dbReference type="WBParaSite" id="PDA_v2.g1188.t1">
    <property type="protein sequence ID" value="PDA_v2.g1188.t1"/>
    <property type="gene ID" value="PDA_v2.g1188"/>
</dbReference>
<keyword evidence="3" id="KW-1185">Reference proteome</keyword>
<evidence type="ECO:0000256" key="2">
    <source>
        <dbReference type="SAM" id="Phobius"/>
    </source>
</evidence>
<dbReference type="AlphaFoldDB" id="A0A914P3L1"/>
<accession>A0A914P3L1</accession>
<keyword evidence="2" id="KW-1133">Transmembrane helix</keyword>